<dbReference type="AlphaFoldDB" id="X1HY35"/>
<reference evidence="1" key="1">
    <citation type="journal article" date="2014" name="Front. Microbiol.">
        <title>High frequency of phylogenetically diverse reductive dehalogenase-homologous genes in deep subseafloor sedimentary metagenomes.</title>
        <authorList>
            <person name="Kawai M."/>
            <person name="Futagami T."/>
            <person name="Toyoda A."/>
            <person name="Takaki Y."/>
            <person name="Nishi S."/>
            <person name="Hori S."/>
            <person name="Arai W."/>
            <person name="Tsubouchi T."/>
            <person name="Morono Y."/>
            <person name="Uchiyama I."/>
            <person name="Ito T."/>
            <person name="Fujiyama A."/>
            <person name="Inagaki F."/>
            <person name="Takami H."/>
        </authorList>
    </citation>
    <scope>NUCLEOTIDE SEQUENCE</scope>
    <source>
        <strain evidence="1">Expedition CK06-06</strain>
    </source>
</reference>
<protein>
    <submittedName>
        <fullName evidence="1">Uncharacterized protein</fullName>
    </submittedName>
</protein>
<dbReference type="EMBL" id="BARU01028777">
    <property type="protein sequence ID" value="GAH74387.1"/>
    <property type="molecule type" value="Genomic_DNA"/>
</dbReference>
<feature type="non-terminal residue" evidence="1">
    <location>
        <position position="74"/>
    </location>
</feature>
<sequence>MYAIFEFAYHFKGLWKGINTDYSFSIEQIIPLMKKMLFEEKKLLKKKTKKQEIDYKRMYFELKQKYDELLKYVN</sequence>
<comment type="caution">
    <text evidence="1">The sequence shown here is derived from an EMBL/GenBank/DDBJ whole genome shotgun (WGS) entry which is preliminary data.</text>
</comment>
<gene>
    <name evidence="1" type="ORF">S03H2_45890</name>
</gene>
<accession>X1HY35</accession>
<proteinExistence type="predicted"/>
<evidence type="ECO:0000313" key="1">
    <source>
        <dbReference type="EMBL" id="GAH74387.1"/>
    </source>
</evidence>
<organism evidence="1">
    <name type="scientific">marine sediment metagenome</name>
    <dbReference type="NCBI Taxonomy" id="412755"/>
    <lineage>
        <taxon>unclassified sequences</taxon>
        <taxon>metagenomes</taxon>
        <taxon>ecological metagenomes</taxon>
    </lineage>
</organism>
<name>X1HY35_9ZZZZ</name>